<dbReference type="Pfam" id="PF07859">
    <property type="entry name" value="Abhydrolase_3"/>
    <property type="match status" value="1"/>
</dbReference>
<keyword evidence="4" id="KW-1185">Reference proteome</keyword>
<accession>A0ABR4K0H2</accession>
<dbReference type="SUPFAM" id="SSF53474">
    <property type="entry name" value="alpha/beta-Hydrolases"/>
    <property type="match status" value="1"/>
</dbReference>
<evidence type="ECO:0000313" key="3">
    <source>
        <dbReference type="EMBL" id="KAL2845309.1"/>
    </source>
</evidence>
<keyword evidence="1 3" id="KW-0378">Hydrolase</keyword>
<dbReference type="PANTHER" id="PTHR48081">
    <property type="entry name" value="AB HYDROLASE SUPERFAMILY PROTEIN C4A8.06C"/>
    <property type="match status" value="1"/>
</dbReference>
<dbReference type="GO" id="GO:0016787">
    <property type="term" value="F:hydrolase activity"/>
    <property type="evidence" value="ECO:0007669"/>
    <property type="project" value="UniProtKB-KW"/>
</dbReference>
<dbReference type="Gene3D" id="3.40.50.1820">
    <property type="entry name" value="alpha/beta hydrolase"/>
    <property type="match status" value="1"/>
</dbReference>
<proteinExistence type="predicted"/>
<organism evidence="3 4">
    <name type="scientific">Aspergillus pseudoustus</name>
    <dbReference type="NCBI Taxonomy" id="1810923"/>
    <lineage>
        <taxon>Eukaryota</taxon>
        <taxon>Fungi</taxon>
        <taxon>Dikarya</taxon>
        <taxon>Ascomycota</taxon>
        <taxon>Pezizomycotina</taxon>
        <taxon>Eurotiomycetes</taxon>
        <taxon>Eurotiomycetidae</taxon>
        <taxon>Eurotiales</taxon>
        <taxon>Aspergillaceae</taxon>
        <taxon>Aspergillus</taxon>
        <taxon>Aspergillus subgen. Nidulantes</taxon>
    </lineage>
</organism>
<evidence type="ECO:0000256" key="1">
    <source>
        <dbReference type="ARBA" id="ARBA00022801"/>
    </source>
</evidence>
<dbReference type="InterPro" id="IPR029058">
    <property type="entry name" value="AB_hydrolase_fold"/>
</dbReference>
<dbReference type="InterPro" id="IPR013094">
    <property type="entry name" value="AB_hydrolase_3"/>
</dbReference>
<evidence type="ECO:0000259" key="2">
    <source>
        <dbReference type="Pfam" id="PF07859"/>
    </source>
</evidence>
<dbReference type="PANTHER" id="PTHR48081:SF11">
    <property type="entry name" value="ALPHA_BETA HYDROLASE FOLD-3 DOMAIN-CONTAINING PROTEIN-RELATED"/>
    <property type="match status" value="1"/>
</dbReference>
<gene>
    <name evidence="3" type="ORF">BJY01DRAFT_263695</name>
</gene>
<evidence type="ECO:0000313" key="4">
    <source>
        <dbReference type="Proteomes" id="UP001610446"/>
    </source>
</evidence>
<dbReference type="InterPro" id="IPR050300">
    <property type="entry name" value="GDXG_lipolytic_enzyme"/>
</dbReference>
<name>A0ABR4K0H2_9EURO</name>
<sequence>MAVAIGETIISVGLIAVTVPSILVSLLARRLVTDSEIPFKEDLQRSFARGLSILPLGVIKRHFRQPPIDTLLNSPRFSASNNELCTRVSNSNLCNGFWICGAPRNEPHQDQDRDPDLTEENNFVLLWLHGGAYYFGHPLGCTATLLRVSEIVKSRTENLSLRIFALEYTLAPEGKFPTQQQQSLAAYRYLHSLGFRPEQIVVAGESAGGHLAISCLLGLEGRELPKPRGALLLFPWVNLENSSPSFVKNKNKDALSRRLLDRCVEAVGAKDGGDELGLVDFTQRCSVEGKKENKNKEKSWKDVLPAKTWVNVGSHDLFLHDIQSFVANAEADGADIELQVTPCMGHGWQIGLDQPTVKEYCNLGPGQEVPNGVMRGSESIAEGLLKLLV</sequence>
<comment type="caution">
    <text evidence="3">The sequence shown here is derived from an EMBL/GenBank/DDBJ whole genome shotgun (WGS) entry which is preliminary data.</text>
</comment>
<reference evidence="3 4" key="1">
    <citation type="submission" date="2024-07" db="EMBL/GenBank/DDBJ databases">
        <title>Section-level genome sequencing and comparative genomics of Aspergillus sections Usti and Cavernicolus.</title>
        <authorList>
            <consortium name="Lawrence Berkeley National Laboratory"/>
            <person name="Nybo J.L."/>
            <person name="Vesth T.C."/>
            <person name="Theobald S."/>
            <person name="Frisvad J.C."/>
            <person name="Larsen T.O."/>
            <person name="Kjaerboelling I."/>
            <person name="Rothschild-Mancinelli K."/>
            <person name="Lyhne E.K."/>
            <person name="Kogle M.E."/>
            <person name="Barry K."/>
            <person name="Clum A."/>
            <person name="Na H."/>
            <person name="Ledsgaard L."/>
            <person name="Lin J."/>
            <person name="Lipzen A."/>
            <person name="Kuo A."/>
            <person name="Riley R."/>
            <person name="Mondo S."/>
            <person name="Labutti K."/>
            <person name="Haridas S."/>
            <person name="Pangalinan J."/>
            <person name="Salamov A.A."/>
            <person name="Simmons B.A."/>
            <person name="Magnuson J.K."/>
            <person name="Chen J."/>
            <person name="Drula E."/>
            <person name="Henrissat B."/>
            <person name="Wiebenga A."/>
            <person name="Lubbers R.J."/>
            <person name="Gomes A.C."/>
            <person name="Makela M.R."/>
            <person name="Stajich J."/>
            <person name="Grigoriev I.V."/>
            <person name="Mortensen U.H."/>
            <person name="De Vries R.P."/>
            <person name="Baker S.E."/>
            <person name="Andersen M.R."/>
        </authorList>
    </citation>
    <scope>NUCLEOTIDE SEQUENCE [LARGE SCALE GENOMIC DNA]</scope>
    <source>
        <strain evidence="3 4">CBS 123904</strain>
    </source>
</reference>
<dbReference type="EMBL" id="JBFXLU010000073">
    <property type="protein sequence ID" value="KAL2845309.1"/>
    <property type="molecule type" value="Genomic_DNA"/>
</dbReference>
<feature type="domain" description="Alpha/beta hydrolase fold-3" evidence="2">
    <location>
        <begin position="125"/>
        <end position="349"/>
    </location>
</feature>
<dbReference type="Proteomes" id="UP001610446">
    <property type="component" value="Unassembled WGS sequence"/>
</dbReference>
<protein>
    <submittedName>
        <fullName evidence="3">Alpha/Beta hydrolase protein</fullName>
    </submittedName>
</protein>